<dbReference type="InterPro" id="IPR010994">
    <property type="entry name" value="RuvA_2-like"/>
</dbReference>
<dbReference type="PANTHER" id="PTHR21180">
    <property type="entry name" value="ENDONUCLEASE/EXONUCLEASE/PHOSPHATASE FAMILY DOMAIN-CONTAINING PROTEIN 1"/>
    <property type="match status" value="1"/>
</dbReference>
<evidence type="ECO:0000259" key="1">
    <source>
        <dbReference type="SMART" id="SM00278"/>
    </source>
</evidence>
<dbReference type="AlphaFoldDB" id="A0A2W6NDB1"/>
<organism evidence="2 3">
    <name type="scientific">Paenibacillus silvae</name>
    <dbReference type="NCBI Taxonomy" id="1325358"/>
    <lineage>
        <taxon>Bacteria</taxon>
        <taxon>Bacillati</taxon>
        <taxon>Bacillota</taxon>
        <taxon>Bacilli</taxon>
        <taxon>Bacillales</taxon>
        <taxon>Paenibacillaceae</taxon>
        <taxon>Paenibacillus</taxon>
    </lineage>
</organism>
<evidence type="ECO:0000313" key="2">
    <source>
        <dbReference type="EMBL" id="PZT53669.1"/>
    </source>
</evidence>
<dbReference type="Proteomes" id="UP000249204">
    <property type="component" value="Unassembled WGS sequence"/>
</dbReference>
<dbReference type="SMART" id="SM00278">
    <property type="entry name" value="HhH1"/>
    <property type="match status" value="2"/>
</dbReference>
<dbReference type="Gene3D" id="1.10.150.280">
    <property type="entry name" value="AF1531-like domain"/>
    <property type="match status" value="1"/>
</dbReference>
<proteinExistence type="predicted"/>
<sequence length="173" mass="17994">MRWNKGITIAGAVVGSILILWSGRSDQPPSGWEPMQLGIEQPASAQNSSAVQSAALIQENTAAVSGQDGGNVQMQAGTGTDAAKIKAEAADKQPQVDPVVAAGSETTDNGKININAASVSKLTELPGIGQKKAQAIVDYRNTHGPFAKVSDLTKVKGIGTKMLQKMAPYIQIQ</sequence>
<dbReference type="GO" id="GO:0015627">
    <property type="term" value="C:type II protein secretion system complex"/>
    <property type="evidence" value="ECO:0007669"/>
    <property type="project" value="TreeGrafter"/>
</dbReference>
<dbReference type="InterPro" id="IPR003583">
    <property type="entry name" value="Hlx-hairpin-Hlx_DNA-bd_motif"/>
</dbReference>
<dbReference type="InterPro" id="IPR004509">
    <property type="entry name" value="Competence_ComEA_HhH"/>
</dbReference>
<dbReference type="EMBL" id="QKWW01000064">
    <property type="protein sequence ID" value="PZT53669.1"/>
    <property type="molecule type" value="Genomic_DNA"/>
</dbReference>
<gene>
    <name evidence="2" type="ORF">DN757_21115</name>
</gene>
<dbReference type="Pfam" id="PF12836">
    <property type="entry name" value="HHH_3"/>
    <property type="match status" value="1"/>
</dbReference>
<protein>
    <recommendedName>
        <fullName evidence="1">Helix-hairpin-helix DNA-binding motif class 1 domain-containing protein</fullName>
    </recommendedName>
</protein>
<reference evidence="2 3" key="1">
    <citation type="submission" date="2018-06" db="EMBL/GenBank/DDBJ databases">
        <title>Isolation of heavy metals resistant Paenibacillus silvae NC2 from Gold-Copper mine in ZiJin, China.</title>
        <authorList>
            <person name="Xu J."/>
            <person name="Mazhar H.S."/>
            <person name="Rensing C."/>
        </authorList>
    </citation>
    <scope>NUCLEOTIDE SEQUENCE [LARGE SCALE GENOMIC DNA]</scope>
    <source>
        <strain evidence="2 3">NC2</strain>
    </source>
</reference>
<dbReference type="InterPro" id="IPR051675">
    <property type="entry name" value="Endo/Exo/Phosphatase_dom_1"/>
</dbReference>
<dbReference type="GO" id="GO:0015628">
    <property type="term" value="P:protein secretion by the type II secretion system"/>
    <property type="evidence" value="ECO:0007669"/>
    <property type="project" value="TreeGrafter"/>
</dbReference>
<dbReference type="RefSeq" id="WP_111272163.1">
    <property type="nucleotide sequence ID" value="NZ_QKWW01000064.1"/>
</dbReference>
<dbReference type="NCBIfam" id="TIGR00426">
    <property type="entry name" value="competence protein ComEA helix-hairpin-helix repeat region"/>
    <property type="match status" value="1"/>
</dbReference>
<comment type="caution">
    <text evidence="2">The sequence shown here is derived from an EMBL/GenBank/DDBJ whole genome shotgun (WGS) entry which is preliminary data.</text>
</comment>
<dbReference type="GO" id="GO:0003677">
    <property type="term" value="F:DNA binding"/>
    <property type="evidence" value="ECO:0007669"/>
    <property type="project" value="InterPro"/>
</dbReference>
<evidence type="ECO:0000313" key="3">
    <source>
        <dbReference type="Proteomes" id="UP000249204"/>
    </source>
</evidence>
<dbReference type="GO" id="GO:0006281">
    <property type="term" value="P:DNA repair"/>
    <property type="evidence" value="ECO:0007669"/>
    <property type="project" value="InterPro"/>
</dbReference>
<feature type="domain" description="Helix-hairpin-helix DNA-binding motif class 1" evidence="1">
    <location>
        <begin position="120"/>
        <end position="139"/>
    </location>
</feature>
<accession>A0A2W6NDB1</accession>
<dbReference type="PANTHER" id="PTHR21180:SF32">
    <property type="entry name" value="ENDONUCLEASE_EXONUCLEASE_PHOSPHATASE FAMILY DOMAIN-CONTAINING PROTEIN 1"/>
    <property type="match status" value="1"/>
</dbReference>
<feature type="domain" description="Helix-hairpin-helix DNA-binding motif class 1" evidence="1">
    <location>
        <begin position="150"/>
        <end position="169"/>
    </location>
</feature>
<dbReference type="SUPFAM" id="SSF47781">
    <property type="entry name" value="RuvA domain 2-like"/>
    <property type="match status" value="1"/>
</dbReference>
<name>A0A2W6NDB1_9BACL</name>